<dbReference type="InterPro" id="IPR027417">
    <property type="entry name" value="P-loop_NTPase"/>
</dbReference>
<reference evidence="3" key="2">
    <citation type="submission" date="2021-04" db="EMBL/GenBank/DDBJ databases">
        <authorList>
            <person name="Gilroy R."/>
        </authorList>
    </citation>
    <scope>NUCLEOTIDE SEQUENCE</scope>
    <source>
        <strain evidence="3">ChiGjej1B1-1692</strain>
    </source>
</reference>
<keyword evidence="3" id="KW-0547">Nucleotide-binding</keyword>
<proteinExistence type="inferred from homology"/>
<dbReference type="SUPFAM" id="SSF52540">
    <property type="entry name" value="P-loop containing nucleoside triphosphate hydrolases"/>
    <property type="match status" value="1"/>
</dbReference>
<dbReference type="Pfam" id="PF00005">
    <property type="entry name" value="ABC_tran"/>
    <property type="match status" value="1"/>
</dbReference>
<reference evidence="3" key="1">
    <citation type="journal article" date="2021" name="PeerJ">
        <title>Extensive microbial diversity within the chicken gut microbiome revealed by metagenomics and culture.</title>
        <authorList>
            <person name="Gilroy R."/>
            <person name="Ravi A."/>
            <person name="Getino M."/>
            <person name="Pursley I."/>
            <person name="Horton D.L."/>
            <person name="Alikhan N.F."/>
            <person name="Baker D."/>
            <person name="Gharbi K."/>
            <person name="Hall N."/>
            <person name="Watson M."/>
            <person name="Adriaenssens E.M."/>
            <person name="Foster-Nyarko E."/>
            <person name="Jarju S."/>
            <person name="Secka A."/>
            <person name="Antonio M."/>
            <person name="Oren A."/>
            <person name="Chaudhuri R.R."/>
            <person name="La Ragione R."/>
            <person name="Hildebrand F."/>
            <person name="Pallen M.J."/>
        </authorList>
    </citation>
    <scope>NUCLEOTIDE SEQUENCE</scope>
    <source>
        <strain evidence="3">ChiGjej1B1-1692</strain>
    </source>
</reference>
<dbReference type="Gene3D" id="3.40.50.300">
    <property type="entry name" value="P-loop containing nucleotide triphosphate hydrolases"/>
    <property type="match status" value="1"/>
</dbReference>
<dbReference type="PANTHER" id="PTHR42798">
    <property type="entry name" value="LIPOPROTEIN-RELEASING SYSTEM ATP-BINDING PROTEIN LOLD"/>
    <property type="match status" value="1"/>
</dbReference>
<evidence type="ECO:0000313" key="4">
    <source>
        <dbReference type="Proteomes" id="UP000823894"/>
    </source>
</evidence>
<dbReference type="AlphaFoldDB" id="A0A9D2NWP2"/>
<dbReference type="Proteomes" id="UP000823894">
    <property type="component" value="Unassembled WGS sequence"/>
</dbReference>
<sequence>MRQTLRLEHVKKYYGNHGNITKAVDGISLHVDQGEFVAVMGASGSGKSTLLNCIAAIDSVTSGHIFVSGQDITAIRERDLADFRRENLGFIFQDFNLLDTLTIGENISMA</sequence>
<organism evidence="3 4">
    <name type="scientific">Candidatus Mediterraneibacter faecigallinarum</name>
    <dbReference type="NCBI Taxonomy" id="2838669"/>
    <lineage>
        <taxon>Bacteria</taxon>
        <taxon>Bacillati</taxon>
        <taxon>Bacillota</taxon>
        <taxon>Clostridia</taxon>
        <taxon>Lachnospirales</taxon>
        <taxon>Lachnospiraceae</taxon>
        <taxon>Mediterraneibacter</taxon>
    </lineage>
</organism>
<dbReference type="InterPro" id="IPR003439">
    <property type="entry name" value="ABC_transporter-like_ATP-bd"/>
</dbReference>
<accession>A0A9D2NWP2</accession>
<evidence type="ECO:0000313" key="3">
    <source>
        <dbReference type="EMBL" id="HJC38409.1"/>
    </source>
</evidence>
<dbReference type="GO" id="GO:0016887">
    <property type="term" value="F:ATP hydrolysis activity"/>
    <property type="evidence" value="ECO:0007669"/>
    <property type="project" value="InterPro"/>
</dbReference>
<evidence type="ECO:0000256" key="1">
    <source>
        <dbReference type="ARBA" id="ARBA00005417"/>
    </source>
</evidence>
<dbReference type="EMBL" id="DWWK01000071">
    <property type="protein sequence ID" value="HJC38409.1"/>
    <property type="molecule type" value="Genomic_DNA"/>
</dbReference>
<feature type="non-terminal residue" evidence="3">
    <location>
        <position position="110"/>
    </location>
</feature>
<dbReference type="PANTHER" id="PTHR42798:SF7">
    <property type="entry name" value="ALPHA-D-RIBOSE 1-METHYLPHOSPHONATE 5-TRIPHOSPHATE SYNTHASE SUBUNIT PHNL"/>
    <property type="match status" value="1"/>
</dbReference>
<dbReference type="GO" id="GO:0005524">
    <property type="term" value="F:ATP binding"/>
    <property type="evidence" value="ECO:0007669"/>
    <property type="project" value="UniProtKB-KW"/>
</dbReference>
<protein>
    <submittedName>
        <fullName evidence="3">ATP-binding cassette domain-containing protein</fullName>
    </submittedName>
</protein>
<gene>
    <name evidence="3" type="ORF">H9757_05020</name>
</gene>
<evidence type="ECO:0000259" key="2">
    <source>
        <dbReference type="Pfam" id="PF00005"/>
    </source>
</evidence>
<name>A0A9D2NWP2_9FIRM</name>
<keyword evidence="3" id="KW-0067">ATP-binding</keyword>
<feature type="domain" description="ABC transporter" evidence="2">
    <location>
        <begin position="25"/>
        <end position="106"/>
    </location>
</feature>
<comment type="similarity">
    <text evidence="1">Belongs to the ABC transporter superfamily.</text>
</comment>
<comment type="caution">
    <text evidence="3">The sequence shown here is derived from an EMBL/GenBank/DDBJ whole genome shotgun (WGS) entry which is preliminary data.</text>
</comment>